<sequence>MSLKKKTQSIRLNEVELANFCRQIGMVISAGLPIYYGISILMGEAEDENTKALYESLYEPMETGVSFNQALKEVDCFPEYMVKMIQLGEETGRLDNVLASLATYYEREDQIRTSIRRAAFYPLIMTMLMVVVIIVLMTKVLPIFANIYEELGSELTGVARTLLTISTNMNRYLAVIVILFLVLVTAGLIIFHTHFGRVMFQGSKLYISIAASRFANSMYLSLASGLDTDRGLDMALSLVNNPHMEQRIQKCKEHIKHGENFENALQKSGIFSKVYSSWIAIAYRTGDMESVMLRISEAYEEDTDERISRAIATIEPTLVIILCFFVGLILISFLLPLLGIMQSIG</sequence>
<dbReference type="InterPro" id="IPR042094">
    <property type="entry name" value="T2SS_GspF_sf"/>
</dbReference>
<evidence type="ECO:0000313" key="10">
    <source>
        <dbReference type="EMBL" id="PHU37474.1"/>
    </source>
</evidence>
<evidence type="ECO:0000313" key="11">
    <source>
        <dbReference type="Proteomes" id="UP000224563"/>
    </source>
</evidence>
<dbReference type="GO" id="GO:0005886">
    <property type="term" value="C:plasma membrane"/>
    <property type="evidence" value="ECO:0007669"/>
    <property type="project" value="UniProtKB-SubCell"/>
</dbReference>
<evidence type="ECO:0000256" key="2">
    <source>
        <dbReference type="ARBA" id="ARBA00005745"/>
    </source>
</evidence>
<protein>
    <submittedName>
        <fullName evidence="10">Pilus assembly protein PilC</fullName>
    </submittedName>
</protein>
<comment type="caution">
    <text evidence="10">The sequence shown here is derived from an EMBL/GenBank/DDBJ whole genome shotgun (WGS) entry which is preliminary data.</text>
</comment>
<organism evidence="10 11">
    <name type="scientific">Agathobacter ruminis</name>
    <dbReference type="NCBI Taxonomy" id="1712665"/>
    <lineage>
        <taxon>Bacteria</taxon>
        <taxon>Bacillati</taxon>
        <taxon>Bacillota</taxon>
        <taxon>Clostridia</taxon>
        <taxon>Lachnospirales</taxon>
        <taxon>Lachnospiraceae</taxon>
        <taxon>Agathobacter</taxon>
    </lineage>
</organism>
<evidence type="ECO:0000256" key="5">
    <source>
        <dbReference type="ARBA" id="ARBA00022692"/>
    </source>
</evidence>
<accession>A0A2G3E2I9</accession>
<dbReference type="Gene3D" id="1.20.81.30">
    <property type="entry name" value="Type II secretion system (T2SS), domain F"/>
    <property type="match status" value="2"/>
</dbReference>
<evidence type="ECO:0000256" key="6">
    <source>
        <dbReference type="ARBA" id="ARBA00022989"/>
    </source>
</evidence>
<evidence type="ECO:0000256" key="4">
    <source>
        <dbReference type="ARBA" id="ARBA00022519"/>
    </source>
</evidence>
<dbReference type="PANTHER" id="PTHR30012">
    <property type="entry name" value="GENERAL SECRETION PATHWAY PROTEIN"/>
    <property type="match status" value="1"/>
</dbReference>
<dbReference type="AlphaFoldDB" id="A0A2G3E2I9"/>
<dbReference type="EMBL" id="PDYG01000051">
    <property type="protein sequence ID" value="PHU37474.1"/>
    <property type="molecule type" value="Genomic_DNA"/>
</dbReference>
<dbReference type="InterPro" id="IPR018076">
    <property type="entry name" value="T2SS_GspF_dom"/>
</dbReference>
<comment type="subcellular location">
    <subcellularLocation>
        <location evidence="1">Cell inner membrane</location>
        <topology evidence="1">Multi-pass membrane protein</topology>
    </subcellularLocation>
</comment>
<feature type="domain" description="Type II secretion system protein GspF" evidence="9">
    <location>
        <begin position="20"/>
        <end position="142"/>
    </location>
</feature>
<keyword evidence="5 8" id="KW-0812">Transmembrane</keyword>
<dbReference type="Pfam" id="PF00482">
    <property type="entry name" value="T2SSF"/>
    <property type="match status" value="2"/>
</dbReference>
<evidence type="ECO:0000256" key="1">
    <source>
        <dbReference type="ARBA" id="ARBA00004429"/>
    </source>
</evidence>
<dbReference type="PANTHER" id="PTHR30012:SF0">
    <property type="entry name" value="TYPE II SECRETION SYSTEM PROTEIN F-RELATED"/>
    <property type="match status" value="1"/>
</dbReference>
<name>A0A2G3E2I9_9FIRM</name>
<keyword evidence="11" id="KW-1185">Reference proteome</keyword>
<dbReference type="FunFam" id="1.20.81.30:FF:000001">
    <property type="entry name" value="Type II secretion system protein F"/>
    <property type="match status" value="1"/>
</dbReference>
<dbReference type="RefSeq" id="WP_099386248.1">
    <property type="nucleotide sequence ID" value="NZ_JANSWH010000051.1"/>
</dbReference>
<gene>
    <name evidence="10" type="ORF">CSX02_07715</name>
</gene>
<reference evidence="10 11" key="1">
    <citation type="submission" date="2017-10" db="EMBL/GenBank/DDBJ databases">
        <title>Resolving the taxonomy of Roseburia spp., Eubacterium rectale and Agathobacter spp. through phylogenomic analysis.</title>
        <authorList>
            <person name="Sheridan P.O."/>
            <person name="Walker A.W."/>
            <person name="Duncan S.H."/>
            <person name="Scott K.P."/>
            <person name="Toole P.W.O."/>
            <person name="Luis P."/>
            <person name="Flint H.J."/>
        </authorList>
    </citation>
    <scope>NUCLEOTIDE SEQUENCE [LARGE SCALE GENOMIC DNA]</scope>
    <source>
        <strain evidence="10 11">JK623</strain>
    </source>
</reference>
<comment type="similarity">
    <text evidence="2">Belongs to the GSP F family.</text>
</comment>
<proteinExistence type="inferred from homology"/>
<reference evidence="10 11" key="2">
    <citation type="submission" date="2017-10" db="EMBL/GenBank/DDBJ databases">
        <authorList>
            <person name="Banno H."/>
            <person name="Chua N.-H."/>
        </authorList>
    </citation>
    <scope>NUCLEOTIDE SEQUENCE [LARGE SCALE GENOMIC DNA]</scope>
    <source>
        <strain evidence="10 11">JK623</strain>
    </source>
</reference>
<dbReference type="PRINTS" id="PR00812">
    <property type="entry name" value="BCTERIALGSPF"/>
</dbReference>
<feature type="transmembrane region" description="Helical" evidence="8">
    <location>
        <begin position="318"/>
        <end position="340"/>
    </location>
</feature>
<evidence type="ECO:0000259" key="9">
    <source>
        <dbReference type="Pfam" id="PF00482"/>
    </source>
</evidence>
<evidence type="ECO:0000256" key="3">
    <source>
        <dbReference type="ARBA" id="ARBA00022475"/>
    </source>
</evidence>
<dbReference type="Proteomes" id="UP000224563">
    <property type="component" value="Unassembled WGS sequence"/>
</dbReference>
<feature type="domain" description="Type II secretion system protein GspF" evidence="9">
    <location>
        <begin position="214"/>
        <end position="336"/>
    </location>
</feature>
<keyword evidence="4" id="KW-0997">Cell inner membrane</keyword>
<feature type="transmembrane region" description="Helical" evidence="8">
    <location>
        <begin position="172"/>
        <end position="193"/>
    </location>
</feature>
<keyword evidence="3" id="KW-1003">Cell membrane</keyword>
<feature type="transmembrane region" description="Helical" evidence="8">
    <location>
        <begin position="120"/>
        <end position="145"/>
    </location>
</feature>
<keyword evidence="7 8" id="KW-0472">Membrane</keyword>
<evidence type="ECO:0000256" key="7">
    <source>
        <dbReference type="ARBA" id="ARBA00023136"/>
    </source>
</evidence>
<dbReference type="InterPro" id="IPR003004">
    <property type="entry name" value="GspF/PilC"/>
</dbReference>
<keyword evidence="6 8" id="KW-1133">Transmembrane helix</keyword>
<evidence type="ECO:0000256" key="8">
    <source>
        <dbReference type="SAM" id="Phobius"/>
    </source>
</evidence>